<reference evidence="2" key="1">
    <citation type="submission" date="2023-03" db="EMBL/GenBank/DDBJ databases">
        <title>Draft genome sequence of a Mycolicibacterium mageritense strain H4_3_1 isolated from a hybrid biological-inorganic system reactor.</title>
        <authorList>
            <person name="Feng X."/>
            <person name="Kazama D."/>
            <person name="Sato K."/>
            <person name="Kobayashi H."/>
        </authorList>
    </citation>
    <scope>NUCLEOTIDE SEQUENCE</scope>
    <source>
        <strain evidence="2">H4_3_1</strain>
    </source>
</reference>
<dbReference type="Proteomes" id="UP001241092">
    <property type="component" value="Chromosome"/>
</dbReference>
<keyword evidence="1" id="KW-0812">Transmembrane</keyword>
<keyword evidence="1" id="KW-0472">Membrane</keyword>
<name>A0AAI8U1A8_MYCME</name>
<evidence type="ECO:0000313" key="3">
    <source>
        <dbReference type="Proteomes" id="UP001241092"/>
    </source>
</evidence>
<evidence type="ECO:0000313" key="2">
    <source>
        <dbReference type="EMBL" id="BDY32285.1"/>
    </source>
</evidence>
<evidence type="ECO:0000256" key="1">
    <source>
        <dbReference type="SAM" id="Phobius"/>
    </source>
</evidence>
<protein>
    <submittedName>
        <fullName evidence="2">Uncharacterized protein</fullName>
    </submittedName>
</protein>
<feature type="transmembrane region" description="Helical" evidence="1">
    <location>
        <begin position="52"/>
        <end position="73"/>
    </location>
</feature>
<accession>A0AAI8U1A8</accession>
<dbReference type="EMBL" id="AP027452">
    <property type="protein sequence ID" value="BDY32285.1"/>
    <property type="molecule type" value="Genomic_DNA"/>
</dbReference>
<organism evidence="2 3">
    <name type="scientific">Mycolicibacterium mageritense</name>
    <name type="common">Mycobacterium mageritense</name>
    <dbReference type="NCBI Taxonomy" id="53462"/>
    <lineage>
        <taxon>Bacteria</taxon>
        <taxon>Bacillati</taxon>
        <taxon>Actinomycetota</taxon>
        <taxon>Actinomycetes</taxon>
        <taxon>Mycobacteriales</taxon>
        <taxon>Mycobacteriaceae</taxon>
        <taxon>Mycolicibacterium</taxon>
    </lineage>
</organism>
<dbReference type="AlphaFoldDB" id="A0AAI8U1A8"/>
<keyword evidence="1" id="KW-1133">Transmembrane helix</keyword>
<gene>
    <name evidence="2" type="ORF">hbim_06248</name>
</gene>
<proteinExistence type="predicted"/>
<sequence length="214" mass="22719">MIDPKGTAQMSICPNGHRNPAHWEFCNECGEPIDDTAQQSEDSGSLRLTPKALVAALVAAVAVALGVLVAVVVGHDGGIRQSEQPTQDGAAIRDWWAESRDDFAALQVALDDTQDALKRQDVDALRVSCQQMHDGASVDLPSHLPTPDPELTNELKAATDDAHQAAHMCLAAVAGSMNSYRAEFDTDLAQAQAHLEQARDIVGAGAGDSRYAAR</sequence>
<dbReference type="RefSeq" id="WP_286212283.1">
    <property type="nucleotide sequence ID" value="NZ_AP027452.1"/>
</dbReference>